<evidence type="ECO:0000313" key="2">
    <source>
        <dbReference type="Proteomes" id="UP001165079"/>
    </source>
</evidence>
<reference evidence="1" key="1">
    <citation type="submission" date="2023-03" db="EMBL/GenBank/DDBJ databases">
        <title>Actinorhabdospora filicis NBRC 111898.</title>
        <authorList>
            <person name="Ichikawa N."/>
            <person name="Sato H."/>
            <person name="Tonouchi N."/>
        </authorList>
    </citation>
    <scope>NUCLEOTIDE SEQUENCE</scope>
    <source>
        <strain evidence="1">NBRC 111898</strain>
    </source>
</reference>
<proteinExistence type="predicted"/>
<protein>
    <submittedName>
        <fullName evidence="1">Uncharacterized protein</fullName>
    </submittedName>
</protein>
<dbReference type="EMBL" id="BSTX01000003">
    <property type="protein sequence ID" value="GLZ79489.1"/>
    <property type="molecule type" value="Genomic_DNA"/>
</dbReference>
<sequence>MTAIDELRSRIRAAETALMAHAPDPFSGWCHTCRVPGPCPAYRPAARRLGELRELRDRSDG</sequence>
<dbReference type="RefSeq" id="WP_285664639.1">
    <property type="nucleotide sequence ID" value="NZ_BSTX01000003.1"/>
</dbReference>
<dbReference type="Proteomes" id="UP001165079">
    <property type="component" value="Unassembled WGS sequence"/>
</dbReference>
<gene>
    <name evidence="1" type="ORF">Afil01_42960</name>
</gene>
<accession>A0A9W6WAB4</accession>
<keyword evidence="2" id="KW-1185">Reference proteome</keyword>
<evidence type="ECO:0000313" key="1">
    <source>
        <dbReference type="EMBL" id="GLZ79489.1"/>
    </source>
</evidence>
<dbReference type="AlphaFoldDB" id="A0A9W6WAB4"/>
<organism evidence="1 2">
    <name type="scientific">Actinorhabdospora filicis</name>
    <dbReference type="NCBI Taxonomy" id="1785913"/>
    <lineage>
        <taxon>Bacteria</taxon>
        <taxon>Bacillati</taxon>
        <taxon>Actinomycetota</taxon>
        <taxon>Actinomycetes</taxon>
        <taxon>Micromonosporales</taxon>
        <taxon>Micromonosporaceae</taxon>
        <taxon>Actinorhabdospora</taxon>
    </lineage>
</organism>
<name>A0A9W6WAB4_9ACTN</name>
<comment type="caution">
    <text evidence="1">The sequence shown here is derived from an EMBL/GenBank/DDBJ whole genome shotgun (WGS) entry which is preliminary data.</text>
</comment>